<keyword evidence="2" id="KW-1185">Reference proteome</keyword>
<evidence type="ECO:0000313" key="2">
    <source>
        <dbReference type="Proteomes" id="UP000557217"/>
    </source>
</evidence>
<proteinExistence type="predicted"/>
<comment type="caution">
    <text evidence="1">The sequence shown here is derived from an EMBL/GenBank/DDBJ whole genome shotgun (WGS) entry which is preliminary data.</text>
</comment>
<dbReference type="Proteomes" id="UP000557217">
    <property type="component" value="Unassembled WGS sequence"/>
</dbReference>
<name>A0A840PPD4_URETH</name>
<accession>A0A840PPD4</accession>
<sequence>MAKFYSDNPFLFIRHDNIGYKTPNIHEYNTGIQFKNGVYETNDFNTIKALRNYVNIFLKKGIRPPVWEEGQLIDQELTEPIEVKGNKVIHNITDYKTILNNIADSIRK</sequence>
<dbReference type="RefSeq" id="WP_016839105.1">
    <property type="nucleotide sequence ID" value="NZ_JAAXPW010000041.1"/>
</dbReference>
<dbReference type="AlphaFoldDB" id="A0A840PPD4"/>
<dbReference type="EMBL" id="JACHGZ010000044">
    <property type="protein sequence ID" value="MBB5150275.1"/>
    <property type="molecule type" value="Genomic_DNA"/>
</dbReference>
<reference evidence="1 2" key="1">
    <citation type="submission" date="2020-08" db="EMBL/GenBank/DDBJ databases">
        <title>Genomic Encyclopedia of Type Strains, Phase IV (KMG-IV): sequencing the most valuable type-strain genomes for metagenomic binning, comparative biology and taxonomic classification.</title>
        <authorList>
            <person name="Goeker M."/>
        </authorList>
    </citation>
    <scope>NUCLEOTIDE SEQUENCE [LARGE SCALE GENOMIC DNA]</scope>
    <source>
        <strain evidence="1 2">DSM 10633</strain>
    </source>
</reference>
<gene>
    <name evidence="1" type="ORF">HNR36_002675</name>
</gene>
<organism evidence="1 2">
    <name type="scientific">Ureibacillus thermosphaericus</name>
    <dbReference type="NCBI Taxonomy" id="51173"/>
    <lineage>
        <taxon>Bacteria</taxon>
        <taxon>Bacillati</taxon>
        <taxon>Bacillota</taxon>
        <taxon>Bacilli</taxon>
        <taxon>Bacillales</taxon>
        <taxon>Caryophanaceae</taxon>
        <taxon>Ureibacillus</taxon>
    </lineage>
</organism>
<protein>
    <submittedName>
        <fullName evidence="1">Uncharacterized protein</fullName>
    </submittedName>
</protein>
<evidence type="ECO:0000313" key="1">
    <source>
        <dbReference type="EMBL" id="MBB5150275.1"/>
    </source>
</evidence>